<keyword evidence="2" id="KW-1185">Reference proteome</keyword>
<name>A0A1H9FCV8_9GAMM</name>
<proteinExistence type="predicted"/>
<evidence type="ECO:0000313" key="1">
    <source>
        <dbReference type="EMBL" id="SEQ35770.1"/>
    </source>
</evidence>
<accession>A0A1H9FCV8</accession>
<sequence>MILKIQGITEEEYGLWCNGGAYDKYLEINDNEKYVVTKIGFYLEDIKNFDLDLTQTHHAIFVKVHNDKTYDIYREHLITLIKMMILNRKNYQISIFMVSDKNHDYKNELTNFFNLNTHYEKNQRYGEYLSIIKCLSMRFIGFTITNFIINISGSLQSLIKKK</sequence>
<gene>
    <name evidence="1" type="ORF">SAMN05216522_102269</name>
</gene>
<protein>
    <submittedName>
        <fullName evidence="1">Uncharacterized protein</fullName>
    </submittedName>
</protein>
<dbReference type="RefSeq" id="WP_092673177.1">
    <property type="nucleotide sequence ID" value="NZ_FOGC01000002.1"/>
</dbReference>
<dbReference type="STRING" id="988801.SAMN05216522_102269"/>
<dbReference type="EMBL" id="FOGC01000002">
    <property type="protein sequence ID" value="SEQ35770.1"/>
    <property type="molecule type" value="Genomic_DNA"/>
</dbReference>
<dbReference type="Proteomes" id="UP000242515">
    <property type="component" value="Unassembled WGS sequence"/>
</dbReference>
<evidence type="ECO:0000313" key="2">
    <source>
        <dbReference type="Proteomes" id="UP000242515"/>
    </source>
</evidence>
<dbReference type="AlphaFoldDB" id="A0A1H9FCV8"/>
<reference evidence="2" key="1">
    <citation type="submission" date="2016-10" db="EMBL/GenBank/DDBJ databases">
        <authorList>
            <person name="Varghese N."/>
            <person name="Submissions S."/>
        </authorList>
    </citation>
    <scope>NUCLEOTIDE SEQUENCE [LARGE SCALE GENOMIC DNA]</scope>
    <source>
        <strain evidence="2">8N4</strain>
    </source>
</reference>
<organism evidence="1 2">
    <name type="scientific">Rosenbergiella nectarea</name>
    <dbReference type="NCBI Taxonomy" id="988801"/>
    <lineage>
        <taxon>Bacteria</taxon>
        <taxon>Pseudomonadati</taxon>
        <taxon>Pseudomonadota</taxon>
        <taxon>Gammaproteobacteria</taxon>
        <taxon>Enterobacterales</taxon>
        <taxon>Erwiniaceae</taxon>
        <taxon>Rosenbergiella</taxon>
    </lineage>
</organism>